<proteinExistence type="predicted"/>
<feature type="non-terminal residue" evidence="2">
    <location>
        <position position="1"/>
    </location>
</feature>
<dbReference type="Proteomes" id="UP000094527">
    <property type="component" value="Unassembled WGS sequence"/>
</dbReference>
<protein>
    <submittedName>
        <fullName evidence="2">Putative histone H2B type 2-C</fullName>
    </submittedName>
</protein>
<gene>
    <name evidence="2" type="ORF">Ocin01_19141</name>
</gene>
<dbReference type="STRING" id="48709.A0A1D2M3N0"/>
<evidence type="ECO:0000313" key="2">
    <source>
        <dbReference type="EMBL" id="ODM87542.1"/>
    </source>
</evidence>
<sequence>QPQQQHTTHSLSRLTESSIFYSHQVNQTRSQHATKGQWKGCKKAGKAQKNISKGDGKKRKHKRKESYAIYIYKVLKAGSPRHWSLLQSHVHHELLCQRHFRSVLLLRLPVLLTTTRGPPSPLGKSKLQCVSFFPESWPNTPSLKEPRLSPSTPPPNKLPANGNVSFHMSRICVNNPNGPSKGHHNFQRAKKQR</sequence>
<dbReference type="AlphaFoldDB" id="A0A1D2M3N0"/>
<feature type="region of interest" description="Disordered" evidence="1">
    <location>
        <begin position="25"/>
        <end position="60"/>
    </location>
</feature>
<feature type="compositionally biased region" description="Polar residues" evidence="1">
    <location>
        <begin position="162"/>
        <end position="178"/>
    </location>
</feature>
<evidence type="ECO:0000256" key="1">
    <source>
        <dbReference type="SAM" id="MobiDB-lite"/>
    </source>
</evidence>
<dbReference type="GO" id="GO:0046982">
    <property type="term" value="F:protein heterodimerization activity"/>
    <property type="evidence" value="ECO:0007669"/>
    <property type="project" value="InterPro"/>
</dbReference>
<comment type="caution">
    <text evidence="2">The sequence shown here is derived from an EMBL/GenBank/DDBJ whole genome shotgun (WGS) entry which is preliminary data.</text>
</comment>
<dbReference type="EMBL" id="LJIJ01005093">
    <property type="protein sequence ID" value="ODM87542.1"/>
    <property type="molecule type" value="Genomic_DNA"/>
</dbReference>
<reference evidence="2 3" key="1">
    <citation type="journal article" date="2016" name="Genome Biol. Evol.">
        <title>Gene Family Evolution Reflects Adaptation to Soil Environmental Stressors in the Genome of the Collembolan Orchesella cincta.</title>
        <authorList>
            <person name="Faddeeva-Vakhrusheva A."/>
            <person name="Derks M.F."/>
            <person name="Anvar S.Y."/>
            <person name="Agamennone V."/>
            <person name="Suring W."/>
            <person name="Smit S."/>
            <person name="van Straalen N.M."/>
            <person name="Roelofs D."/>
        </authorList>
    </citation>
    <scope>NUCLEOTIDE SEQUENCE [LARGE SCALE GENOMIC DNA]</scope>
    <source>
        <tissue evidence="2">Mixed pool</tissue>
    </source>
</reference>
<feature type="region of interest" description="Disordered" evidence="1">
    <location>
        <begin position="139"/>
        <end position="193"/>
    </location>
</feature>
<accession>A0A1D2M3N0</accession>
<evidence type="ECO:0000313" key="3">
    <source>
        <dbReference type="Proteomes" id="UP000094527"/>
    </source>
</evidence>
<feature type="compositionally biased region" description="Basic residues" evidence="1">
    <location>
        <begin position="181"/>
        <end position="193"/>
    </location>
</feature>
<keyword evidence="3" id="KW-1185">Reference proteome</keyword>
<organism evidence="2 3">
    <name type="scientific">Orchesella cincta</name>
    <name type="common">Springtail</name>
    <name type="synonym">Podura cincta</name>
    <dbReference type="NCBI Taxonomy" id="48709"/>
    <lineage>
        <taxon>Eukaryota</taxon>
        <taxon>Metazoa</taxon>
        <taxon>Ecdysozoa</taxon>
        <taxon>Arthropoda</taxon>
        <taxon>Hexapoda</taxon>
        <taxon>Collembola</taxon>
        <taxon>Entomobryomorpha</taxon>
        <taxon>Entomobryoidea</taxon>
        <taxon>Orchesellidae</taxon>
        <taxon>Orchesellinae</taxon>
        <taxon>Orchesella</taxon>
    </lineage>
</organism>
<dbReference type="InterPro" id="IPR009072">
    <property type="entry name" value="Histone-fold"/>
</dbReference>
<name>A0A1D2M3N0_ORCCI</name>
<dbReference type="Gene3D" id="1.10.20.10">
    <property type="entry name" value="Histone, subunit A"/>
    <property type="match status" value="1"/>
</dbReference>
<dbReference type="SUPFAM" id="SSF47113">
    <property type="entry name" value="Histone-fold"/>
    <property type="match status" value="1"/>
</dbReference>
<feature type="compositionally biased region" description="Polar residues" evidence="1">
    <location>
        <begin position="25"/>
        <end position="34"/>
    </location>
</feature>